<dbReference type="InterPro" id="IPR024936">
    <property type="entry name" value="Cyclophilin-type_PPIase"/>
</dbReference>
<dbReference type="PANTHER" id="PTHR45625:SF4">
    <property type="entry name" value="PEPTIDYLPROLYL ISOMERASE DOMAIN AND WD REPEAT-CONTAINING PROTEIN 1"/>
    <property type="match status" value="1"/>
</dbReference>
<reference evidence="7 8" key="1">
    <citation type="journal article" date="2009" name="Appl. Environ. Microbiol.">
        <title>Three genomes from the phylum Acidobacteria provide insight into the lifestyles of these microorganisms in soils.</title>
        <authorList>
            <person name="Ward N.L."/>
            <person name="Challacombe J.F."/>
            <person name="Janssen P.H."/>
            <person name="Henrissat B."/>
            <person name="Coutinho P.M."/>
            <person name="Wu M."/>
            <person name="Xie G."/>
            <person name="Haft D.H."/>
            <person name="Sait M."/>
            <person name="Badger J."/>
            <person name="Barabote R.D."/>
            <person name="Bradley B."/>
            <person name="Brettin T.S."/>
            <person name="Brinkac L.M."/>
            <person name="Bruce D."/>
            <person name="Creasy T."/>
            <person name="Daugherty S.C."/>
            <person name="Davidsen T.M."/>
            <person name="DeBoy R.T."/>
            <person name="Detter J.C."/>
            <person name="Dodson R.J."/>
            <person name="Durkin A.S."/>
            <person name="Ganapathy A."/>
            <person name="Gwinn-Giglio M."/>
            <person name="Han C.S."/>
            <person name="Khouri H."/>
            <person name="Kiss H."/>
            <person name="Kothari S.P."/>
            <person name="Madupu R."/>
            <person name="Nelson K.E."/>
            <person name="Nelson W.C."/>
            <person name="Paulsen I."/>
            <person name="Penn K."/>
            <person name="Ren Q."/>
            <person name="Rosovitz M.J."/>
            <person name="Selengut J.D."/>
            <person name="Shrivastava S."/>
            <person name="Sullivan S.A."/>
            <person name="Tapia R."/>
            <person name="Thompson L.S."/>
            <person name="Watkins K.L."/>
            <person name="Yang Q."/>
            <person name="Yu C."/>
            <person name="Zafar N."/>
            <person name="Zhou L."/>
            <person name="Kuske C.R."/>
        </authorList>
    </citation>
    <scope>NUCLEOTIDE SEQUENCE [LARGE SCALE GENOMIC DNA]</scope>
    <source>
        <strain evidence="7 8">Ellin345</strain>
    </source>
</reference>
<sequence>MARTPGLYATFETSEGNIVVRLFEKEAPKTVKNFVDLAEGKREWTHPGTRKKSSDPLYNGTIFHRVIPNFMIQGGDPMGSGFGGPGYQFEDETKGSPHKFDKPGKLAMANSGPNTNGSQFFLTVAATTWLTGNHTIFGEVVEGMDVVEKIVNVPRSRQDKPNSDVSIKTVKIERAE</sequence>
<dbReference type="EnsemblBacteria" id="ABF41562">
    <property type="protein sequence ID" value="ABF41562"/>
    <property type="gene ID" value="Acid345_2561"/>
</dbReference>
<dbReference type="PRINTS" id="PR00153">
    <property type="entry name" value="CSAPPISMRASE"/>
</dbReference>
<dbReference type="OrthoDB" id="9807797at2"/>
<evidence type="ECO:0000259" key="6">
    <source>
        <dbReference type="PROSITE" id="PS50072"/>
    </source>
</evidence>
<evidence type="ECO:0000313" key="8">
    <source>
        <dbReference type="Proteomes" id="UP000002432"/>
    </source>
</evidence>
<dbReference type="PANTHER" id="PTHR45625">
    <property type="entry name" value="PEPTIDYL-PROLYL CIS-TRANS ISOMERASE-RELATED"/>
    <property type="match status" value="1"/>
</dbReference>
<evidence type="ECO:0000313" key="7">
    <source>
        <dbReference type="EMBL" id="ABF41562.1"/>
    </source>
</evidence>
<protein>
    <recommendedName>
        <fullName evidence="5">Peptidyl-prolyl cis-trans isomerase</fullName>
        <shortName evidence="5">PPIase</shortName>
        <ecNumber evidence="5">5.2.1.8</ecNumber>
    </recommendedName>
</protein>
<dbReference type="eggNOG" id="COG0652">
    <property type="taxonomic scope" value="Bacteria"/>
</dbReference>
<gene>
    <name evidence="7" type="ordered locus">Acid345_2561</name>
</gene>
<dbReference type="InterPro" id="IPR020892">
    <property type="entry name" value="Cyclophilin-type_PPIase_CS"/>
</dbReference>
<accession>Q1INI8</accession>
<keyword evidence="8" id="KW-1185">Reference proteome</keyword>
<dbReference type="EC" id="5.2.1.8" evidence="5"/>
<dbReference type="AlphaFoldDB" id="Q1INI8"/>
<dbReference type="InterPro" id="IPR002130">
    <property type="entry name" value="Cyclophilin-type_PPIase_dom"/>
</dbReference>
<dbReference type="InterPro" id="IPR029000">
    <property type="entry name" value="Cyclophilin-like_dom_sf"/>
</dbReference>
<keyword evidence="3 5" id="KW-0697">Rotamase</keyword>
<dbReference type="KEGG" id="aba:Acid345_2561"/>
<evidence type="ECO:0000256" key="4">
    <source>
        <dbReference type="ARBA" id="ARBA00023235"/>
    </source>
</evidence>
<evidence type="ECO:0000256" key="2">
    <source>
        <dbReference type="ARBA" id="ARBA00007365"/>
    </source>
</evidence>
<dbReference type="Proteomes" id="UP000002432">
    <property type="component" value="Chromosome"/>
</dbReference>
<dbReference type="PROSITE" id="PS00170">
    <property type="entry name" value="CSA_PPIASE_1"/>
    <property type="match status" value="1"/>
</dbReference>
<dbReference type="Gene3D" id="2.40.100.10">
    <property type="entry name" value="Cyclophilin-like"/>
    <property type="match status" value="1"/>
</dbReference>
<dbReference type="RefSeq" id="WP_011523363.1">
    <property type="nucleotide sequence ID" value="NC_008009.1"/>
</dbReference>
<dbReference type="PROSITE" id="PS50072">
    <property type="entry name" value="CSA_PPIASE_2"/>
    <property type="match status" value="1"/>
</dbReference>
<dbReference type="CDD" id="cd00317">
    <property type="entry name" value="cyclophilin"/>
    <property type="match status" value="1"/>
</dbReference>
<dbReference type="InterPro" id="IPR044666">
    <property type="entry name" value="Cyclophilin_A-like"/>
</dbReference>
<evidence type="ECO:0000256" key="1">
    <source>
        <dbReference type="ARBA" id="ARBA00002388"/>
    </source>
</evidence>
<dbReference type="Pfam" id="PF00160">
    <property type="entry name" value="Pro_isomerase"/>
    <property type="match status" value="1"/>
</dbReference>
<dbReference type="GO" id="GO:0006457">
    <property type="term" value="P:protein folding"/>
    <property type="evidence" value="ECO:0007669"/>
    <property type="project" value="InterPro"/>
</dbReference>
<name>Q1INI8_KORVE</name>
<organism evidence="7 8">
    <name type="scientific">Koribacter versatilis (strain Ellin345)</name>
    <dbReference type="NCBI Taxonomy" id="204669"/>
    <lineage>
        <taxon>Bacteria</taxon>
        <taxon>Pseudomonadati</taxon>
        <taxon>Acidobacteriota</taxon>
        <taxon>Terriglobia</taxon>
        <taxon>Terriglobales</taxon>
        <taxon>Candidatus Korobacteraceae</taxon>
        <taxon>Candidatus Korobacter</taxon>
    </lineage>
</organism>
<comment type="catalytic activity">
    <reaction evidence="5">
        <text>[protein]-peptidylproline (omega=180) = [protein]-peptidylproline (omega=0)</text>
        <dbReference type="Rhea" id="RHEA:16237"/>
        <dbReference type="Rhea" id="RHEA-COMP:10747"/>
        <dbReference type="Rhea" id="RHEA-COMP:10748"/>
        <dbReference type="ChEBI" id="CHEBI:83833"/>
        <dbReference type="ChEBI" id="CHEBI:83834"/>
        <dbReference type="EC" id="5.2.1.8"/>
    </reaction>
</comment>
<evidence type="ECO:0000256" key="5">
    <source>
        <dbReference type="RuleBase" id="RU363019"/>
    </source>
</evidence>
<dbReference type="SUPFAM" id="SSF50891">
    <property type="entry name" value="Cyclophilin-like"/>
    <property type="match status" value="1"/>
</dbReference>
<proteinExistence type="inferred from homology"/>
<dbReference type="GO" id="GO:0003755">
    <property type="term" value="F:peptidyl-prolyl cis-trans isomerase activity"/>
    <property type="evidence" value="ECO:0007669"/>
    <property type="project" value="UniProtKB-UniRule"/>
</dbReference>
<evidence type="ECO:0000256" key="3">
    <source>
        <dbReference type="ARBA" id="ARBA00023110"/>
    </source>
</evidence>
<dbReference type="EMBL" id="CP000360">
    <property type="protein sequence ID" value="ABF41562.1"/>
    <property type="molecule type" value="Genomic_DNA"/>
</dbReference>
<dbReference type="PIRSF" id="PIRSF001467">
    <property type="entry name" value="Peptidylpro_ismrse"/>
    <property type="match status" value="1"/>
</dbReference>
<dbReference type="STRING" id="204669.Acid345_2561"/>
<feature type="domain" description="PPIase cyclophilin-type" evidence="6">
    <location>
        <begin position="16"/>
        <end position="172"/>
    </location>
</feature>
<comment type="similarity">
    <text evidence="2 5">Belongs to the cyclophilin-type PPIase family.</text>
</comment>
<keyword evidence="4 5" id="KW-0413">Isomerase</keyword>
<comment type="function">
    <text evidence="1 5">PPIases accelerate the folding of proteins. It catalyzes the cis-trans isomerization of proline imidic peptide bonds in oligopeptides.</text>
</comment>
<dbReference type="HOGENOM" id="CLU_012062_16_3_0"/>